<feature type="transmembrane region" description="Helical" evidence="10">
    <location>
        <begin position="12"/>
        <end position="31"/>
    </location>
</feature>
<feature type="transmembrane region" description="Helical" evidence="10">
    <location>
        <begin position="374"/>
        <end position="398"/>
    </location>
</feature>
<feature type="transmembrane region" description="Helical" evidence="10">
    <location>
        <begin position="43"/>
        <end position="71"/>
    </location>
</feature>
<protein>
    <recommendedName>
        <fullName evidence="9">Multidrug-efflux transporter</fullName>
    </recommendedName>
</protein>
<dbReference type="InterPro" id="IPR048279">
    <property type="entry name" value="MdtK-like"/>
</dbReference>
<accession>A0A381N713</accession>
<proteinExistence type="predicted"/>
<evidence type="ECO:0000256" key="8">
    <source>
        <dbReference type="ARBA" id="ARBA00023136"/>
    </source>
</evidence>
<dbReference type="InterPro" id="IPR050222">
    <property type="entry name" value="MATE_MdtK"/>
</dbReference>
<dbReference type="InterPro" id="IPR002528">
    <property type="entry name" value="MATE_fam"/>
</dbReference>
<keyword evidence="3" id="KW-0050">Antiport</keyword>
<name>A0A381N713_9ZZZZ</name>
<feature type="transmembrane region" description="Helical" evidence="10">
    <location>
        <begin position="91"/>
        <end position="113"/>
    </location>
</feature>
<evidence type="ECO:0000256" key="3">
    <source>
        <dbReference type="ARBA" id="ARBA00022449"/>
    </source>
</evidence>
<evidence type="ECO:0000256" key="6">
    <source>
        <dbReference type="ARBA" id="ARBA00022989"/>
    </source>
</evidence>
<dbReference type="AlphaFoldDB" id="A0A381N713"/>
<feature type="transmembrane region" description="Helical" evidence="10">
    <location>
        <begin position="436"/>
        <end position="455"/>
    </location>
</feature>
<dbReference type="EMBL" id="UINC01000139">
    <property type="protein sequence ID" value="SUZ49864.1"/>
    <property type="molecule type" value="Genomic_DNA"/>
</dbReference>
<feature type="transmembrane region" description="Helical" evidence="10">
    <location>
        <begin position="133"/>
        <end position="154"/>
    </location>
</feature>
<dbReference type="GO" id="GO:0005886">
    <property type="term" value="C:plasma membrane"/>
    <property type="evidence" value="ECO:0007669"/>
    <property type="project" value="UniProtKB-SubCell"/>
</dbReference>
<sequence>MKFNKFDKRISSEIITLAIPIIFSNLSRVVMGLTDMAMVSRLGAAALAATGMGSLLLWVVMSMGIGVRTAVQTVTSRRLGQKIFHECGHALHNGIILVLIIAIPATLLGTYYSHEIAKLFLDDLLVISQCANYIHIGFYGVFFVLTAFAFQGFYTGVEQTKIHMKVTIVSNIINVYLNAGLIYGTDGINIFFENIGFPHLAIFWQWYNFPAMAVKGAALATVIASCWAVIQYSLHIVNDKIRKYEPFRFQYSATNLIQQIKLGFPIGAQEVISMTGFAIFYKIIGTIGTVELATSEVILNIAHASFMPAVGVGMAAATLVGKYLGEEDPDNAELSVWAALKWSLIIMGSMGILFIFGPHWVIPIFSNDPDIIRMGIPCLQIIGVLQYFDAIGLTLFFVLTGAGNTRFPAIMNMATCWLMFLPLSYYLSIYLKMGVVGAWLGFAAWIVPFAIIMALKVSTGSWKKIEV</sequence>
<dbReference type="GO" id="GO:0006811">
    <property type="term" value="P:monoatomic ion transport"/>
    <property type="evidence" value="ECO:0007669"/>
    <property type="project" value="UniProtKB-KW"/>
</dbReference>
<evidence type="ECO:0000256" key="5">
    <source>
        <dbReference type="ARBA" id="ARBA00022692"/>
    </source>
</evidence>
<keyword evidence="4" id="KW-1003">Cell membrane</keyword>
<evidence type="ECO:0000256" key="1">
    <source>
        <dbReference type="ARBA" id="ARBA00004651"/>
    </source>
</evidence>
<organism evidence="11">
    <name type="scientific">marine metagenome</name>
    <dbReference type="NCBI Taxonomy" id="408172"/>
    <lineage>
        <taxon>unclassified sequences</taxon>
        <taxon>metagenomes</taxon>
        <taxon>ecological metagenomes</taxon>
    </lineage>
</organism>
<feature type="transmembrane region" description="Helical" evidence="10">
    <location>
        <begin position="175"/>
        <end position="192"/>
    </location>
</feature>
<feature type="transmembrane region" description="Helical" evidence="10">
    <location>
        <begin position="342"/>
        <end position="362"/>
    </location>
</feature>
<dbReference type="Pfam" id="PF01554">
    <property type="entry name" value="MatE"/>
    <property type="match status" value="2"/>
</dbReference>
<keyword evidence="5 10" id="KW-0812">Transmembrane</keyword>
<evidence type="ECO:0000256" key="9">
    <source>
        <dbReference type="ARBA" id="ARBA00031636"/>
    </source>
</evidence>
<dbReference type="NCBIfam" id="TIGR00797">
    <property type="entry name" value="matE"/>
    <property type="match status" value="1"/>
</dbReference>
<dbReference type="CDD" id="cd13133">
    <property type="entry name" value="MATE_like_7"/>
    <property type="match status" value="1"/>
</dbReference>
<evidence type="ECO:0000313" key="11">
    <source>
        <dbReference type="EMBL" id="SUZ49864.1"/>
    </source>
</evidence>
<dbReference type="GO" id="GO:0042910">
    <property type="term" value="F:xenobiotic transmembrane transporter activity"/>
    <property type="evidence" value="ECO:0007669"/>
    <property type="project" value="InterPro"/>
</dbReference>
<evidence type="ECO:0000256" key="2">
    <source>
        <dbReference type="ARBA" id="ARBA00022448"/>
    </source>
</evidence>
<comment type="subcellular location">
    <subcellularLocation>
        <location evidence="1">Cell membrane</location>
        <topology evidence="1">Multi-pass membrane protein</topology>
    </subcellularLocation>
</comment>
<reference evidence="11" key="1">
    <citation type="submission" date="2018-05" db="EMBL/GenBank/DDBJ databases">
        <authorList>
            <person name="Lanie J.A."/>
            <person name="Ng W.-L."/>
            <person name="Kazmierczak K.M."/>
            <person name="Andrzejewski T.M."/>
            <person name="Davidsen T.M."/>
            <person name="Wayne K.J."/>
            <person name="Tettelin H."/>
            <person name="Glass J.I."/>
            <person name="Rusch D."/>
            <person name="Podicherti R."/>
            <person name="Tsui H.-C.T."/>
            <person name="Winkler M.E."/>
        </authorList>
    </citation>
    <scope>NUCLEOTIDE SEQUENCE</scope>
</reference>
<keyword evidence="7" id="KW-0406">Ion transport</keyword>
<keyword evidence="2" id="KW-0813">Transport</keyword>
<evidence type="ECO:0000256" key="7">
    <source>
        <dbReference type="ARBA" id="ARBA00023065"/>
    </source>
</evidence>
<dbReference type="PANTHER" id="PTHR43298">
    <property type="entry name" value="MULTIDRUG RESISTANCE PROTEIN NORM-RELATED"/>
    <property type="match status" value="1"/>
</dbReference>
<dbReference type="GO" id="GO:0015297">
    <property type="term" value="F:antiporter activity"/>
    <property type="evidence" value="ECO:0007669"/>
    <property type="project" value="UniProtKB-KW"/>
</dbReference>
<dbReference type="PIRSF" id="PIRSF006603">
    <property type="entry name" value="DinF"/>
    <property type="match status" value="1"/>
</dbReference>
<dbReference type="PANTHER" id="PTHR43298:SF2">
    <property type="entry name" value="FMN_FAD EXPORTER YEEO-RELATED"/>
    <property type="match status" value="1"/>
</dbReference>
<feature type="transmembrane region" description="Helical" evidence="10">
    <location>
        <begin position="212"/>
        <end position="234"/>
    </location>
</feature>
<evidence type="ECO:0000256" key="10">
    <source>
        <dbReference type="SAM" id="Phobius"/>
    </source>
</evidence>
<evidence type="ECO:0000256" key="4">
    <source>
        <dbReference type="ARBA" id="ARBA00022475"/>
    </source>
</evidence>
<gene>
    <name evidence="11" type="ORF">METZ01_LOCUS2718</name>
</gene>
<feature type="transmembrane region" description="Helical" evidence="10">
    <location>
        <begin position="410"/>
        <end position="430"/>
    </location>
</feature>
<keyword evidence="6 10" id="KW-1133">Transmembrane helix</keyword>
<keyword evidence="8 10" id="KW-0472">Membrane</keyword>